<accession>A0A8B8F6U9</accession>
<dbReference type="RefSeq" id="XP_025406052.1">
    <property type="nucleotide sequence ID" value="XM_025550267.1"/>
</dbReference>
<dbReference type="PANTHER" id="PTHR45749:SF23">
    <property type="entry name" value="ZINC FINGER MYM-TYPE PROTEIN 1-LIKE"/>
    <property type="match status" value="1"/>
</dbReference>
<dbReference type="OrthoDB" id="6774949at2759"/>
<dbReference type="Proteomes" id="UP000694846">
    <property type="component" value="Unplaced"/>
</dbReference>
<sequence length="220" mass="26414">MNHEYHEYLTDRFFVEVNIRNIDIKKCIMSYGPCRPDIVFPITKKEDGSSYHFPSYYYEQTLKSDVKIPRFWLYYSVGLDCVYCETCWLFANRHYSYFKNAWIIGINDWPNLTNKITTHEKSLQHIETSKTCSLWKQNETIDKISERQYSEEALFWRNVLERIIKIILFLTADNTALRGHEHKKCNFMRSVQLLAEYDPILNQLLNDEKINKIIQLEDSK</sequence>
<dbReference type="GeneID" id="112680228"/>
<dbReference type="PANTHER" id="PTHR45749">
    <property type="match status" value="1"/>
</dbReference>
<evidence type="ECO:0000313" key="2">
    <source>
        <dbReference type="RefSeq" id="XP_025406052.1"/>
    </source>
</evidence>
<dbReference type="AlphaFoldDB" id="A0A8B8F6U9"/>
<name>A0A8B8F6U9_9HEMI</name>
<gene>
    <name evidence="2" type="primary">LOC112680228</name>
</gene>
<evidence type="ECO:0000313" key="1">
    <source>
        <dbReference type="Proteomes" id="UP000694846"/>
    </source>
</evidence>
<keyword evidence="1" id="KW-1185">Reference proteome</keyword>
<reference evidence="2" key="1">
    <citation type="submission" date="2025-08" db="UniProtKB">
        <authorList>
            <consortium name="RefSeq"/>
        </authorList>
    </citation>
    <scope>IDENTIFICATION</scope>
    <source>
        <tissue evidence="2">Whole body</tissue>
    </source>
</reference>
<proteinExistence type="predicted"/>
<organism evidence="1 2">
    <name type="scientific">Sipha flava</name>
    <name type="common">yellow sugarcane aphid</name>
    <dbReference type="NCBI Taxonomy" id="143950"/>
    <lineage>
        <taxon>Eukaryota</taxon>
        <taxon>Metazoa</taxon>
        <taxon>Ecdysozoa</taxon>
        <taxon>Arthropoda</taxon>
        <taxon>Hexapoda</taxon>
        <taxon>Insecta</taxon>
        <taxon>Pterygota</taxon>
        <taxon>Neoptera</taxon>
        <taxon>Paraneoptera</taxon>
        <taxon>Hemiptera</taxon>
        <taxon>Sternorrhyncha</taxon>
        <taxon>Aphidomorpha</taxon>
        <taxon>Aphidoidea</taxon>
        <taxon>Aphididae</taxon>
        <taxon>Sipha</taxon>
    </lineage>
</organism>
<protein>
    <submittedName>
        <fullName evidence="2">Uncharacterized protein LOC112680228</fullName>
    </submittedName>
</protein>